<dbReference type="GO" id="GO:0030170">
    <property type="term" value="F:pyridoxal phosphate binding"/>
    <property type="evidence" value="ECO:0007669"/>
    <property type="project" value="InterPro"/>
</dbReference>
<dbReference type="Gene3D" id="3.40.640.10">
    <property type="entry name" value="Type I PLP-dependent aspartate aminotransferase-like (Major domain)"/>
    <property type="match status" value="1"/>
</dbReference>
<dbReference type="Proteomes" id="UP000663828">
    <property type="component" value="Unassembled WGS sequence"/>
</dbReference>
<dbReference type="InterPro" id="IPR015424">
    <property type="entry name" value="PyrdxlP-dep_Trfase"/>
</dbReference>
<dbReference type="PANTHER" id="PTHR42858:SF1">
    <property type="entry name" value="LD15494P"/>
    <property type="match status" value="1"/>
</dbReference>
<feature type="domain" description="Aminotransferase class I/classII large" evidence="1">
    <location>
        <begin position="18"/>
        <end position="402"/>
    </location>
</feature>
<evidence type="ECO:0000313" key="4">
    <source>
        <dbReference type="Proteomes" id="UP000663828"/>
    </source>
</evidence>
<evidence type="ECO:0000313" key="2">
    <source>
        <dbReference type="EMBL" id="CAF0756017.1"/>
    </source>
</evidence>
<dbReference type="Gene3D" id="3.90.1150.10">
    <property type="entry name" value="Aspartate Aminotransferase, domain 1"/>
    <property type="match status" value="1"/>
</dbReference>
<dbReference type="Proteomes" id="UP000663852">
    <property type="component" value="Unassembled WGS sequence"/>
</dbReference>
<dbReference type="GO" id="GO:0047536">
    <property type="term" value="F:2-aminoadipate transaminase activity"/>
    <property type="evidence" value="ECO:0007669"/>
    <property type="project" value="TreeGrafter"/>
</dbReference>
<dbReference type="InterPro" id="IPR015422">
    <property type="entry name" value="PyrdxlP-dep_Trfase_small"/>
</dbReference>
<evidence type="ECO:0000313" key="3">
    <source>
        <dbReference type="EMBL" id="CAF1222949.1"/>
    </source>
</evidence>
<organism evidence="2 4">
    <name type="scientific">Adineta ricciae</name>
    <name type="common">Rotifer</name>
    <dbReference type="NCBI Taxonomy" id="249248"/>
    <lineage>
        <taxon>Eukaryota</taxon>
        <taxon>Metazoa</taxon>
        <taxon>Spiralia</taxon>
        <taxon>Gnathifera</taxon>
        <taxon>Rotifera</taxon>
        <taxon>Eurotatoria</taxon>
        <taxon>Bdelloidea</taxon>
        <taxon>Adinetida</taxon>
        <taxon>Adinetidae</taxon>
        <taxon>Adineta</taxon>
    </lineage>
</organism>
<dbReference type="SUPFAM" id="SSF53383">
    <property type="entry name" value="PLP-dependent transferases"/>
    <property type="match status" value="1"/>
</dbReference>
<dbReference type="InterPro" id="IPR004839">
    <property type="entry name" value="Aminotransferase_I/II_large"/>
</dbReference>
<dbReference type="AlphaFoldDB" id="A0A813PLW5"/>
<name>A0A813PLW5_ADIRI</name>
<dbReference type="CDD" id="cd00609">
    <property type="entry name" value="AAT_like"/>
    <property type="match status" value="1"/>
</dbReference>
<keyword evidence="4" id="KW-1185">Reference proteome</keyword>
<dbReference type="PANTHER" id="PTHR42858">
    <property type="entry name" value="AMINOTRANSFERASE"/>
    <property type="match status" value="1"/>
</dbReference>
<comment type="caution">
    <text evidence="2">The sequence shown here is derived from an EMBL/GenBank/DDBJ whole genome shotgun (WGS) entry which is preliminary data.</text>
</comment>
<evidence type="ECO:0000259" key="1">
    <source>
        <dbReference type="Pfam" id="PF00155"/>
    </source>
</evidence>
<accession>A0A813PLW5</accession>
<sequence length="416" mass="47424">MDLDLEDRTIKRSDTTTIKLAVGEPDATMIPYDLLSKATHELFNDKISTQQSTHWVYAEDEGNPDLRHHIVNFLHHTCRIATLSYENIFITNGVSAILDQLCTMFLRAGDTVLVECPSYLYALSIFRDHHLHIISYETDDDGMIIDSKFITDVLERAKPKMIYVVPTFQNPSGFTMSHHRRELLVQLSLKYHFLIVADEVYHFLDYSKKEPNGNGHHYNEKLVEHPKSFAAYHAAGTVIALQSFSKLLTPSLRLGFACASHEHVNAMARYGLIHSGGGASAFTSGIVDRILVQGSLKRFIDEKLCVEYSKRMNVMYDELMRTFGEQYITCRRPTGGYFLWVKFNDTAIDCDQLLVIAQKHGVSFKPGRLFAHDPESKARLANCLRLCIAIADCDQLREGCLRLKQAFEEYKNVVLY</sequence>
<dbReference type="OrthoDB" id="691673at2759"/>
<dbReference type="EMBL" id="CAJNOJ010000161">
    <property type="protein sequence ID" value="CAF1222949.1"/>
    <property type="molecule type" value="Genomic_DNA"/>
</dbReference>
<gene>
    <name evidence="3" type="ORF">EDS130_LOCUS26517</name>
    <name evidence="2" type="ORF">XAT740_LOCUS680</name>
</gene>
<dbReference type="EMBL" id="CAJNOR010000019">
    <property type="protein sequence ID" value="CAF0756017.1"/>
    <property type="molecule type" value="Genomic_DNA"/>
</dbReference>
<proteinExistence type="predicted"/>
<reference evidence="2" key="1">
    <citation type="submission" date="2021-02" db="EMBL/GenBank/DDBJ databases">
        <authorList>
            <person name="Nowell W R."/>
        </authorList>
    </citation>
    <scope>NUCLEOTIDE SEQUENCE</scope>
</reference>
<dbReference type="InterPro" id="IPR015421">
    <property type="entry name" value="PyrdxlP-dep_Trfase_major"/>
</dbReference>
<dbReference type="Pfam" id="PF00155">
    <property type="entry name" value="Aminotran_1_2"/>
    <property type="match status" value="1"/>
</dbReference>
<protein>
    <recommendedName>
        <fullName evidence="1">Aminotransferase class I/classII large domain-containing protein</fullName>
    </recommendedName>
</protein>